<dbReference type="Pfam" id="PF04438">
    <property type="entry name" value="zf-HIT"/>
    <property type="match status" value="1"/>
</dbReference>
<feature type="compositionally biased region" description="Low complexity" evidence="14">
    <location>
        <begin position="96"/>
        <end position="107"/>
    </location>
</feature>
<keyword evidence="7" id="KW-0832">Ubl conjugation</keyword>
<dbReference type="AlphaFoldDB" id="A0A9W8CWV7"/>
<protein>
    <recommendedName>
        <fullName evidence="11">Box C/D snoRNA protein 1</fullName>
    </recommendedName>
    <alternativeName>
        <fullName evidence="12">Zinc finger HIT domain-containing protein 6</fullName>
    </alternativeName>
</protein>
<keyword evidence="4" id="KW-0479">Metal-binding</keyword>
<dbReference type="EMBL" id="JANBOI010001559">
    <property type="protein sequence ID" value="KAJ1726445.1"/>
    <property type="molecule type" value="Genomic_DNA"/>
</dbReference>
<evidence type="ECO:0000256" key="8">
    <source>
        <dbReference type="ARBA" id="ARBA00049598"/>
    </source>
</evidence>
<evidence type="ECO:0000256" key="1">
    <source>
        <dbReference type="ARBA" id="ARBA00022499"/>
    </source>
</evidence>
<comment type="subunit">
    <text evidence="10">Interacts with FBL, SNU13, NOP58, NUFIP1, RUVBL1, RUVBL2 and TAF9. Interacts (via HIT-type zinc finger) with the RUVBL1/RUVBL2 complex in the presence of ADP.</text>
</comment>
<comment type="caution">
    <text evidence="16">The sequence shown here is derived from an EMBL/GenBank/DDBJ whole genome shotgun (WGS) entry which is preliminary data.</text>
</comment>
<organism evidence="16 17">
    <name type="scientific">Coemansia biformis</name>
    <dbReference type="NCBI Taxonomy" id="1286918"/>
    <lineage>
        <taxon>Eukaryota</taxon>
        <taxon>Fungi</taxon>
        <taxon>Fungi incertae sedis</taxon>
        <taxon>Zoopagomycota</taxon>
        <taxon>Kickxellomycotina</taxon>
        <taxon>Kickxellomycetes</taxon>
        <taxon>Kickxellales</taxon>
        <taxon>Kickxellaceae</taxon>
        <taxon>Coemansia</taxon>
    </lineage>
</organism>
<evidence type="ECO:0000256" key="6">
    <source>
        <dbReference type="ARBA" id="ARBA00022833"/>
    </source>
</evidence>
<dbReference type="CDD" id="cd23023">
    <property type="entry name" value="zf-HIT_BCD1"/>
    <property type="match status" value="1"/>
</dbReference>
<feature type="region of interest" description="Disordered" evidence="14">
    <location>
        <begin position="95"/>
        <end position="117"/>
    </location>
</feature>
<keyword evidence="1" id="KW-1017">Isopeptide bond</keyword>
<dbReference type="PANTHER" id="PTHR13483:SF3">
    <property type="entry name" value="BOX C_D SNORNA PROTEIN 1"/>
    <property type="match status" value="1"/>
</dbReference>
<gene>
    <name evidence="16" type="primary">BCD1</name>
    <name evidence="16" type="ORF">LPJ61_005179</name>
</gene>
<evidence type="ECO:0000256" key="7">
    <source>
        <dbReference type="ARBA" id="ARBA00022843"/>
    </source>
</evidence>
<feature type="region of interest" description="Disordered" evidence="14">
    <location>
        <begin position="347"/>
        <end position="372"/>
    </location>
</feature>
<dbReference type="Gene3D" id="3.30.60.190">
    <property type="match status" value="1"/>
</dbReference>
<dbReference type="GO" id="GO:0008270">
    <property type="term" value="F:zinc ion binding"/>
    <property type="evidence" value="ECO:0007669"/>
    <property type="project" value="UniProtKB-UniRule"/>
</dbReference>
<keyword evidence="6" id="KW-0862">Zinc</keyword>
<dbReference type="GO" id="GO:0048254">
    <property type="term" value="P:snoRNA localization"/>
    <property type="evidence" value="ECO:0007669"/>
    <property type="project" value="TreeGrafter"/>
</dbReference>
<evidence type="ECO:0000256" key="4">
    <source>
        <dbReference type="ARBA" id="ARBA00022723"/>
    </source>
</evidence>
<keyword evidence="2" id="KW-0690">Ribosome biogenesis</keyword>
<keyword evidence="3" id="KW-0597">Phosphoprotein</keyword>
<accession>A0A9W8CWV7</accession>
<evidence type="ECO:0000256" key="5">
    <source>
        <dbReference type="ARBA" id="ARBA00022771"/>
    </source>
</evidence>
<dbReference type="InterPro" id="IPR057721">
    <property type="entry name" value="BCD1_alpha/beta"/>
</dbReference>
<evidence type="ECO:0000256" key="14">
    <source>
        <dbReference type="SAM" id="MobiDB-lite"/>
    </source>
</evidence>
<dbReference type="PANTHER" id="PTHR13483">
    <property type="entry name" value="BOX C_D SNORNA PROTEIN 1-RELATED"/>
    <property type="match status" value="1"/>
</dbReference>
<evidence type="ECO:0000313" key="16">
    <source>
        <dbReference type="EMBL" id="KAJ1726445.1"/>
    </source>
</evidence>
<evidence type="ECO:0000256" key="3">
    <source>
        <dbReference type="ARBA" id="ARBA00022553"/>
    </source>
</evidence>
<evidence type="ECO:0000259" key="15">
    <source>
        <dbReference type="PROSITE" id="PS51083"/>
    </source>
</evidence>
<dbReference type="InterPro" id="IPR051639">
    <property type="entry name" value="BCD1"/>
</dbReference>
<dbReference type="Pfam" id="PF25790">
    <property type="entry name" value="BCD1"/>
    <property type="match status" value="1"/>
</dbReference>
<dbReference type="FunFam" id="3.30.60.190:FF:000001">
    <property type="entry name" value="box C/D snoRNA protein 1"/>
    <property type="match status" value="1"/>
</dbReference>
<reference evidence="16" key="1">
    <citation type="submission" date="2022-07" db="EMBL/GenBank/DDBJ databases">
        <title>Phylogenomic reconstructions and comparative analyses of Kickxellomycotina fungi.</title>
        <authorList>
            <person name="Reynolds N.K."/>
            <person name="Stajich J.E."/>
            <person name="Barry K."/>
            <person name="Grigoriev I.V."/>
            <person name="Crous P."/>
            <person name="Smith M.E."/>
        </authorList>
    </citation>
    <scope>NUCLEOTIDE SEQUENCE</scope>
    <source>
        <strain evidence="16">BCRC 34381</strain>
    </source>
</reference>
<evidence type="ECO:0000313" key="17">
    <source>
        <dbReference type="Proteomes" id="UP001143981"/>
    </source>
</evidence>
<dbReference type="Proteomes" id="UP001143981">
    <property type="component" value="Unassembled WGS sequence"/>
</dbReference>
<dbReference type="SUPFAM" id="SSF144232">
    <property type="entry name" value="HIT/MYND zinc finger-like"/>
    <property type="match status" value="1"/>
</dbReference>
<sequence length="372" mass="41406">MAEAEGTPSAALQPCGLCGESRAKYKCPGCLVRTCSLACSRGHKEKADCSGQRDRTGFVRQADYDANTMMSDYGLLQELARDHALLRRDAEQHGIAATGQRARAAQAPSRDSMDEPPAVQLNRAQRTTVACAKEKRQVTIRYMSPGIKRHQLNRTIWQSSSSRLVWTIEVVVPESEANPNRWIESGFHDVCRLGDLWSRLLQAQPGAPEPPVDRSSAEAPRKRIKTDAIRVRLPSDDGNEYQFRSSIRPELLSEIVQMFGGTPPEELVWLIRVQDKPANRPTFCRVDPLRPLFTQLFYQTVIEFPTIYVFKQAPSTWDNYETTIEDPCTAESECVLDARAEAEDRTDEACASVVGPGPATSPQTTHGDIASE</sequence>
<dbReference type="GO" id="GO:0000492">
    <property type="term" value="P:box C/D snoRNP assembly"/>
    <property type="evidence" value="ECO:0007669"/>
    <property type="project" value="TreeGrafter"/>
</dbReference>
<dbReference type="GO" id="GO:0070761">
    <property type="term" value="C:pre-snoRNP complex"/>
    <property type="evidence" value="ECO:0007669"/>
    <property type="project" value="TreeGrafter"/>
</dbReference>
<proteinExistence type="inferred from homology"/>
<dbReference type="PROSITE" id="PS51083">
    <property type="entry name" value="ZF_HIT"/>
    <property type="match status" value="1"/>
</dbReference>
<feature type="domain" description="HIT-type" evidence="15">
    <location>
        <begin position="15"/>
        <end position="49"/>
    </location>
</feature>
<dbReference type="InterPro" id="IPR007529">
    <property type="entry name" value="Znf_HIT"/>
</dbReference>
<dbReference type="GO" id="GO:0000463">
    <property type="term" value="P:maturation of LSU-rRNA from tricistronic rRNA transcript (SSU-rRNA, 5.8S rRNA, LSU-rRNA)"/>
    <property type="evidence" value="ECO:0007669"/>
    <property type="project" value="TreeGrafter"/>
</dbReference>
<evidence type="ECO:0000256" key="10">
    <source>
        <dbReference type="ARBA" id="ARBA00061949"/>
    </source>
</evidence>
<keyword evidence="5 13" id="KW-0863">Zinc-finger</keyword>
<evidence type="ECO:0000256" key="9">
    <source>
        <dbReference type="ARBA" id="ARBA00049654"/>
    </source>
</evidence>
<comment type="similarity">
    <text evidence="9">Belongs to the BCD1 family.</text>
</comment>
<comment type="function">
    <text evidence="8">Required for box C/D snoRNAs accumulation involved in snoRNA processing, snoRNA transport to the nucleolus and ribosome biogenesis.</text>
</comment>
<keyword evidence="17" id="KW-1185">Reference proteome</keyword>
<name>A0A9W8CWV7_9FUNG</name>
<dbReference type="OrthoDB" id="272357at2759"/>
<dbReference type="GO" id="GO:0005634">
    <property type="term" value="C:nucleus"/>
    <property type="evidence" value="ECO:0007669"/>
    <property type="project" value="TreeGrafter"/>
</dbReference>
<evidence type="ECO:0000256" key="12">
    <source>
        <dbReference type="ARBA" id="ARBA00077531"/>
    </source>
</evidence>
<evidence type="ECO:0000256" key="2">
    <source>
        <dbReference type="ARBA" id="ARBA00022517"/>
    </source>
</evidence>
<evidence type="ECO:0000256" key="13">
    <source>
        <dbReference type="PROSITE-ProRule" id="PRU00453"/>
    </source>
</evidence>
<evidence type="ECO:0000256" key="11">
    <source>
        <dbReference type="ARBA" id="ARBA00068630"/>
    </source>
</evidence>